<dbReference type="Gene3D" id="3.40.50.2000">
    <property type="entry name" value="Glycogen Phosphorylase B"/>
    <property type="match status" value="2"/>
</dbReference>
<keyword evidence="11" id="KW-1185">Reference proteome</keyword>
<feature type="compositionally biased region" description="Low complexity" evidence="9">
    <location>
        <begin position="280"/>
        <end position="296"/>
    </location>
</feature>
<keyword evidence="4" id="KW-0808">Transferase</keyword>
<name>A0AAW1SEK3_9CHLO</name>
<keyword evidence="7" id="KW-1133">Transmembrane helix</keyword>
<reference evidence="10 11" key="1">
    <citation type="journal article" date="2024" name="Nat. Commun.">
        <title>Phylogenomics reveals the evolutionary origins of lichenization in chlorophyte algae.</title>
        <authorList>
            <person name="Puginier C."/>
            <person name="Libourel C."/>
            <person name="Otte J."/>
            <person name="Skaloud P."/>
            <person name="Haon M."/>
            <person name="Grisel S."/>
            <person name="Petersen M."/>
            <person name="Berrin J.G."/>
            <person name="Delaux P.M."/>
            <person name="Dal Grande F."/>
            <person name="Keller J."/>
        </authorList>
    </citation>
    <scope>NUCLEOTIDE SEQUENCE [LARGE SCALE GENOMIC DNA]</scope>
    <source>
        <strain evidence="10 11">SAG 2145</strain>
    </source>
</reference>
<feature type="compositionally biased region" description="Basic and acidic residues" evidence="9">
    <location>
        <begin position="260"/>
        <end position="269"/>
    </location>
</feature>
<evidence type="ECO:0000256" key="3">
    <source>
        <dbReference type="ARBA" id="ARBA00022676"/>
    </source>
</evidence>
<evidence type="ECO:0000256" key="8">
    <source>
        <dbReference type="ARBA" id="ARBA00023136"/>
    </source>
</evidence>
<evidence type="ECO:0000256" key="5">
    <source>
        <dbReference type="ARBA" id="ARBA00022692"/>
    </source>
</evidence>
<dbReference type="PANTHER" id="PTHR13036">
    <property type="entry name" value="BETA1,4 MANNOSYLTRANSFERASE"/>
    <property type="match status" value="1"/>
</dbReference>
<sequence length="623" mass="67630">MVAQHPSTGAKPVWVVVLGDFGRSPRMQNHATSLSKQAGMQVHVLAYTSTSWSQPSENVLVHSLAPPPAWLGTLPRILGLVLKAIIQAWSLLTNMLLSMPKPSVVMLQVPPAIPVMAICWLACWWHQAALILDWHNFGYTLMGMSMGKRHWLVRQAEGFERFWGRRAAASLCVTKAMQQELGSRWGIRATVFHDHAPSHFRRCTLQERHALLLKLQPLFATPMHPRDFCAAAASANHPPSGGPHALPASDADWLLVSRDTSPDKMHPWGERPGAQQASTSGIQQQIHGHSQHQQHGIRPTAIDLDLAADDPAADIKHADVSVGRGSSGASGGGENARQTQSPDAASLGSHSRDVGSAQESWQGDAGRDTRNQPAAHLGTPETTGNAATLDRPPERARHQNGRPGAPADLEATVCTCVEPGESAQQRPGAPALLVSSTSWTIDEDFQILLDAATIYDQQACRHLSWLPELVIIVTGKGPQKAMYEQRMRQLDLQHVAFRTAWLEPGDYPLLLGCADLGVCLHTSSSGLDLPMKVVDMLGCGLPACAVAYSCINELVQHGANGVLFATAAELAQHWRHLLQGFPHNRDLQKMAENILTGPVCHWQDAWEKIVKPVVEQAAASTAQ</sequence>
<feature type="region of interest" description="Disordered" evidence="9">
    <location>
        <begin position="321"/>
        <end position="407"/>
    </location>
</feature>
<evidence type="ECO:0000313" key="10">
    <source>
        <dbReference type="EMBL" id="KAK9844422.1"/>
    </source>
</evidence>
<dbReference type="GO" id="GO:0000030">
    <property type="term" value="F:mannosyltransferase activity"/>
    <property type="evidence" value="ECO:0007669"/>
    <property type="project" value="InterPro"/>
</dbReference>
<comment type="caution">
    <text evidence="10">The sequence shown here is derived from an EMBL/GenBank/DDBJ whole genome shotgun (WGS) entry which is preliminary data.</text>
</comment>
<evidence type="ECO:0000256" key="7">
    <source>
        <dbReference type="ARBA" id="ARBA00022989"/>
    </source>
</evidence>
<accession>A0AAW1SEK3</accession>
<keyword evidence="8" id="KW-0472">Membrane</keyword>
<evidence type="ECO:0008006" key="12">
    <source>
        <dbReference type="Google" id="ProtNLM"/>
    </source>
</evidence>
<dbReference type="SUPFAM" id="SSF53756">
    <property type="entry name" value="UDP-Glycosyltransferase/glycogen phosphorylase"/>
    <property type="match status" value="2"/>
</dbReference>
<dbReference type="EMBL" id="JALJOS010000001">
    <property type="protein sequence ID" value="KAK9844422.1"/>
    <property type="molecule type" value="Genomic_DNA"/>
</dbReference>
<dbReference type="Proteomes" id="UP001438707">
    <property type="component" value="Unassembled WGS sequence"/>
</dbReference>
<feature type="compositionally biased region" description="Gly residues" evidence="9">
    <location>
        <begin position="325"/>
        <end position="334"/>
    </location>
</feature>
<protein>
    <recommendedName>
        <fullName evidence="12">Chitobiosyldiphosphodolichol beta-mannosyltransferase</fullName>
    </recommendedName>
</protein>
<proteinExistence type="predicted"/>
<evidence type="ECO:0000313" key="11">
    <source>
        <dbReference type="Proteomes" id="UP001438707"/>
    </source>
</evidence>
<evidence type="ECO:0000256" key="6">
    <source>
        <dbReference type="ARBA" id="ARBA00022824"/>
    </source>
</evidence>
<organism evidence="10 11">
    <name type="scientific">Apatococcus lobatus</name>
    <dbReference type="NCBI Taxonomy" id="904363"/>
    <lineage>
        <taxon>Eukaryota</taxon>
        <taxon>Viridiplantae</taxon>
        <taxon>Chlorophyta</taxon>
        <taxon>core chlorophytes</taxon>
        <taxon>Trebouxiophyceae</taxon>
        <taxon>Chlorellales</taxon>
        <taxon>Chlorellaceae</taxon>
        <taxon>Apatococcus</taxon>
    </lineage>
</organism>
<dbReference type="InterPro" id="IPR026051">
    <property type="entry name" value="ALG1-like"/>
</dbReference>
<evidence type="ECO:0000256" key="4">
    <source>
        <dbReference type="ARBA" id="ARBA00022679"/>
    </source>
</evidence>
<evidence type="ECO:0000256" key="9">
    <source>
        <dbReference type="SAM" id="MobiDB-lite"/>
    </source>
</evidence>
<dbReference type="AlphaFoldDB" id="A0AAW1SEK3"/>
<comment type="pathway">
    <text evidence="2">Protein modification; protein glycosylation.</text>
</comment>
<evidence type="ECO:0000256" key="2">
    <source>
        <dbReference type="ARBA" id="ARBA00004922"/>
    </source>
</evidence>
<keyword evidence="5" id="KW-0812">Transmembrane</keyword>
<keyword evidence="6" id="KW-0256">Endoplasmic reticulum</keyword>
<dbReference type="Pfam" id="PF13692">
    <property type="entry name" value="Glyco_trans_1_4"/>
    <property type="match status" value="1"/>
</dbReference>
<dbReference type="PANTHER" id="PTHR13036:SF0">
    <property type="entry name" value="CHITOBIOSYLDIPHOSPHODOLICHOL BETA-MANNOSYLTRANSFERASE"/>
    <property type="match status" value="1"/>
</dbReference>
<keyword evidence="3" id="KW-0328">Glycosyltransferase</keyword>
<dbReference type="GO" id="GO:0005789">
    <property type="term" value="C:endoplasmic reticulum membrane"/>
    <property type="evidence" value="ECO:0007669"/>
    <property type="project" value="UniProtKB-SubCell"/>
</dbReference>
<comment type="subcellular location">
    <subcellularLocation>
        <location evidence="1">Endoplasmic reticulum membrane</location>
        <topology evidence="1">Single-pass membrane protein</topology>
    </subcellularLocation>
</comment>
<gene>
    <name evidence="10" type="ORF">WJX74_002223</name>
</gene>
<evidence type="ECO:0000256" key="1">
    <source>
        <dbReference type="ARBA" id="ARBA00004389"/>
    </source>
</evidence>
<feature type="region of interest" description="Disordered" evidence="9">
    <location>
        <begin position="259"/>
        <end position="296"/>
    </location>
</feature>